<dbReference type="Proteomes" id="UP001158067">
    <property type="component" value="Unassembled WGS sequence"/>
</dbReference>
<protein>
    <recommendedName>
        <fullName evidence="3">Nucleoid-associated protein</fullName>
    </recommendedName>
</protein>
<accession>A0ABY1PQ64</accession>
<organism evidence="1 2">
    <name type="scientific">Neorhodopirellula lusitana</name>
    <dbReference type="NCBI Taxonomy" id="445327"/>
    <lineage>
        <taxon>Bacteria</taxon>
        <taxon>Pseudomonadati</taxon>
        <taxon>Planctomycetota</taxon>
        <taxon>Planctomycetia</taxon>
        <taxon>Pirellulales</taxon>
        <taxon>Pirellulaceae</taxon>
        <taxon>Neorhodopirellula</taxon>
    </lineage>
</organism>
<evidence type="ECO:0000313" key="2">
    <source>
        <dbReference type="Proteomes" id="UP001158067"/>
    </source>
</evidence>
<evidence type="ECO:0008006" key="3">
    <source>
        <dbReference type="Google" id="ProtNLM"/>
    </source>
</evidence>
<keyword evidence="2" id="KW-1185">Reference proteome</keyword>
<reference evidence="1 2" key="1">
    <citation type="submission" date="2017-05" db="EMBL/GenBank/DDBJ databases">
        <authorList>
            <person name="Varghese N."/>
            <person name="Submissions S."/>
        </authorList>
    </citation>
    <scope>NUCLEOTIDE SEQUENCE [LARGE SCALE GENOMIC DNA]</scope>
    <source>
        <strain evidence="1 2">DSM 25457</strain>
    </source>
</reference>
<proteinExistence type="predicted"/>
<name>A0ABY1PQ64_9BACT</name>
<comment type="caution">
    <text evidence="1">The sequence shown here is derived from an EMBL/GenBank/DDBJ whole genome shotgun (WGS) entry which is preliminary data.</text>
</comment>
<gene>
    <name evidence="1" type="ORF">SAMN06265222_101649</name>
</gene>
<evidence type="ECO:0000313" key="1">
    <source>
        <dbReference type="EMBL" id="SMP41754.1"/>
    </source>
</evidence>
<dbReference type="EMBL" id="FXUG01000001">
    <property type="protein sequence ID" value="SMP41754.1"/>
    <property type="molecule type" value="Genomic_DNA"/>
</dbReference>
<sequence>MKQLEAVKILNAIVHLVDSVKADLTLSTRELTMGKDSDLAEYFQDHIRNSLCDPSTRTATFAKDSKFAPIANTAITSPAKFVETSKEIAKHLYKSSDKRISSGAVAICLYSSPQEPKVTRFLAVLKLDPADGFHPVEKNDGKGNVWVEFEKVEDVVPSSREKLLKCAFIRPRPKEVAMDYDMVVLDRQSAGTTNEPAKFFMQKFLGAEHFGDSSDMTKKFYSSGVKAVEMLRPAIGNQKAEDIRKLIDAALTGKSVDIGQWVGNLTVEQTHKDIIAKAFQAVIPDGSFDVDENIAKAMVKKRTFRAHGFQMTIDADEFDDIVKQRTEKDGYDEIILHIPDLKEVAR</sequence>
<dbReference type="InterPro" id="IPR007358">
    <property type="entry name" value="Nucleoid_associated_NdpA"/>
</dbReference>
<dbReference type="Pfam" id="PF04245">
    <property type="entry name" value="NA37"/>
    <property type="match status" value="1"/>
</dbReference>